<dbReference type="OrthoDB" id="9789465at2"/>
<dbReference type="Gene3D" id="1.10.10.10">
    <property type="entry name" value="Winged helix-like DNA-binding domain superfamily/Winged helix DNA-binding domain"/>
    <property type="match status" value="1"/>
</dbReference>
<dbReference type="GO" id="GO:0006355">
    <property type="term" value="P:regulation of DNA-templated transcription"/>
    <property type="evidence" value="ECO:0007669"/>
    <property type="project" value="InterPro"/>
</dbReference>
<dbReference type="EMBL" id="VLKH01000001">
    <property type="protein sequence ID" value="TWH83572.1"/>
    <property type="molecule type" value="Genomic_DNA"/>
</dbReference>
<keyword evidence="1" id="KW-0805">Transcription regulation</keyword>
<reference evidence="5 6" key="1">
    <citation type="submission" date="2019-07" db="EMBL/GenBank/DDBJ databases">
        <title>Genomic Encyclopedia of Type Strains, Phase I: the one thousand microbial genomes (KMG-I) project.</title>
        <authorList>
            <person name="Kyrpides N."/>
        </authorList>
    </citation>
    <scope>NUCLEOTIDE SEQUENCE [LARGE SCALE GENOMIC DNA]</scope>
    <source>
        <strain evidence="5 6">DSM 13558</strain>
    </source>
</reference>
<keyword evidence="2" id="KW-0238">DNA-binding</keyword>
<dbReference type="PANTHER" id="PTHR44688:SF16">
    <property type="entry name" value="DNA-BINDING TRANSCRIPTIONAL ACTIVATOR DEVR_DOSR"/>
    <property type="match status" value="1"/>
</dbReference>
<dbReference type="InterPro" id="IPR000792">
    <property type="entry name" value="Tscrpt_reg_LuxR_C"/>
</dbReference>
<dbReference type="Proteomes" id="UP000315343">
    <property type="component" value="Unassembled WGS sequence"/>
</dbReference>
<protein>
    <submittedName>
        <fullName evidence="5">Regulatory LuxR family protein</fullName>
    </submittedName>
</protein>
<evidence type="ECO:0000256" key="1">
    <source>
        <dbReference type="ARBA" id="ARBA00023015"/>
    </source>
</evidence>
<accession>A0A562JJY7</accession>
<proteinExistence type="predicted"/>
<dbReference type="PANTHER" id="PTHR44688">
    <property type="entry name" value="DNA-BINDING TRANSCRIPTIONAL ACTIVATOR DEVR_DOSR"/>
    <property type="match status" value="1"/>
</dbReference>
<dbReference type="InterPro" id="IPR036388">
    <property type="entry name" value="WH-like_DNA-bd_sf"/>
</dbReference>
<dbReference type="PRINTS" id="PR00038">
    <property type="entry name" value="HTHLUXR"/>
</dbReference>
<evidence type="ECO:0000256" key="2">
    <source>
        <dbReference type="ARBA" id="ARBA00023125"/>
    </source>
</evidence>
<dbReference type="GO" id="GO:0003677">
    <property type="term" value="F:DNA binding"/>
    <property type="evidence" value="ECO:0007669"/>
    <property type="project" value="UniProtKB-KW"/>
</dbReference>
<feature type="domain" description="HTH luxR-type" evidence="4">
    <location>
        <begin position="36"/>
        <end position="101"/>
    </location>
</feature>
<name>A0A562JJY7_9FIRM</name>
<dbReference type="SMART" id="SM00421">
    <property type="entry name" value="HTH_LUXR"/>
    <property type="match status" value="1"/>
</dbReference>
<dbReference type="InterPro" id="IPR016032">
    <property type="entry name" value="Sig_transdc_resp-reg_C-effctor"/>
</dbReference>
<organism evidence="5 6">
    <name type="scientific">Sedimentibacter saalensis</name>
    <dbReference type="NCBI Taxonomy" id="130788"/>
    <lineage>
        <taxon>Bacteria</taxon>
        <taxon>Bacillati</taxon>
        <taxon>Bacillota</taxon>
        <taxon>Tissierellia</taxon>
        <taxon>Sedimentibacter</taxon>
    </lineage>
</organism>
<evidence type="ECO:0000256" key="3">
    <source>
        <dbReference type="ARBA" id="ARBA00023163"/>
    </source>
</evidence>
<gene>
    <name evidence="5" type="ORF">LY60_00183</name>
</gene>
<sequence length="103" mass="12303">MFDKLKKILIPDKNNSEEVDEGQITGMREPDIDSERLERVSRLTPREYQLYLLLLEGYSLRECADRLNVKYPTANTHMTSMYKKLEIKTRAELIIKYRDIRNH</sequence>
<evidence type="ECO:0000313" key="5">
    <source>
        <dbReference type="EMBL" id="TWH83572.1"/>
    </source>
</evidence>
<evidence type="ECO:0000313" key="6">
    <source>
        <dbReference type="Proteomes" id="UP000315343"/>
    </source>
</evidence>
<evidence type="ECO:0000259" key="4">
    <source>
        <dbReference type="PROSITE" id="PS50043"/>
    </source>
</evidence>
<dbReference type="SUPFAM" id="SSF46894">
    <property type="entry name" value="C-terminal effector domain of the bipartite response regulators"/>
    <property type="match status" value="1"/>
</dbReference>
<dbReference type="AlphaFoldDB" id="A0A562JJY7"/>
<dbReference type="Pfam" id="PF00196">
    <property type="entry name" value="GerE"/>
    <property type="match status" value="1"/>
</dbReference>
<dbReference type="RefSeq" id="WP_145078689.1">
    <property type="nucleotide sequence ID" value="NZ_DAMBUX010000007.1"/>
</dbReference>
<keyword evidence="6" id="KW-1185">Reference proteome</keyword>
<comment type="caution">
    <text evidence="5">The sequence shown here is derived from an EMBL/GenBank/DDBJ whole genome shotgun (WGS) entry which is preliminary data.</text>
</comment>
<keyword evidence="3" id="KW-0804">Transcription</keyword>
<dbReference type="PROSITE" id="PS50043">
    <property type="entry name" value="HTH_LUXR_2"/>
    <property type="match status" value="1"/>
</dbReference>